<dbReference type="OrthoDB" id="3784486at2759"/>
<dbReference type="PROSITE" id="PS00463">
    <property type="entry name" value="ZN2_CY6_FUNGAL_1"/>
    <property type="match status" value="1"/>
</dbReference>
<accession>A0A9W4UQN8</accession>
<name>A0A9W4UQN8_9PLEO</name>
<dbReference type="Pfam" id="PF00172">
    <property type="entry name" value="Zn_clus"/>
    <property type="match status" value="1"/>
</dbReference>
<feature type="domain" description="Zn(2)-C6 fungal-type" evidence="6">
    <location>
        <begin position="43"/>
        <end position="72"/>
    </location>
</feature>
<proteinExistence type="predicted"/>
<feature type="compositionally biased region" description="Polar residues" evidence="5">
    <location>
        <begin position="110"/>
        <end position="120"/>
    </location>
</feature>
<keyword evidence="3" id="KW-0238">DNA-binding</keyword>
<dbReference type="SMART" id="SM00066">
    <property type="entry name" value="GAL4"/>
    <property type="match status" value="1"/>
</dbReference>
<dbReference type="Proteomes" id="UP001152607">
    <property type="component" value="Unassembled WGS sequence"/>
</dbReference>
<dbReference type="Gene3D" id="4.10.240.10">
    <property type="entry name" value="Zn(2)-C6 fungal-type DNA-binding domain"/>
    <property type="match status" value="1"/>
</dbReference>
<keyword evidence="8" id="KW-1185">Reference proteome</keyword>
<evidence type="ECO:0000313" key="8">
    <source>
        <dbReference type="Proteomes" id="UP001152607"/>
    </source>
</evidence>
<evidence type="ECO:0000313" key="7">
    <source>
        <dbReference type="EMBL" id="CAI6340546.1"/>
    </source>
</evidence>
<dbReference type="InterPro" id="IPR050987">
    <property type="entry name" value="AtrR-like"/>
</dbReference>
<evidence type="ECO:0000256" key="2">
    <source>
        <dbReference type="ARBA" id="ARBA00022723"/>
    </source>
</evidence>
<sequence>MELETVPPSAPIPTSRKTTENKALSANSAPVTLRRWTPRRRGACGMCKLKKVRCDGGTPCMNCRRNNQECEYTLAKKRQASKKSVGSSTSSTTETSNLGQPSPESMLPSHASSVSSNDTVQLGPHTHTSSSDDHSVQSLVDGYSNDCSWTFDLDPEGTLLKNVIDFQKFSWPVLDVNEDCNFDFDIPFAPDGLDPSNDPIPVSALDNDCPPYLSQLSQPMQLSEPPGDMIKMLDLNDKLSTKSFLDPVPSVNFSLNAIFSWQHTSNQRLNSTEQEDIQKIFSSISPAHNQQIPVSADGEDQPSCASWYWNDAALMESCTSACFEQPVGVPNFLTRAYFHKYMKEARGRPQGNPVLTSLIDSVMAFGFHAFLKSSRRFFVSPNEKKEADRHARVALSSHASVLRSPDTLLKLQTLLAMTTISEQVNEAAHSELLAGAIKCARTLNLENDNMIRSNYKSCEERDLAKRALWFLYSIEVPHSLRKGISSSLDRDWIDYAPPQATKDTDWFPIQCLYALVIGSAASLLYSQRGLRQSAAEREQKLDLSFKLLEDWRSHLPPALKEIHKADIQGIMGDHEIRHMALCMFRQYHEAIFLIFFPWIGVQSKGKVSEEARRKGMELCVNSAQVVLATSNQVLSLEVLDSKFLDLIAVSICMTFLDVASSSGTQKSIAYLSMGCGIFGRLNLENEVPLSDVLELTRIAQQIKGR</sequence>
<organism evidence="7 8">
    <name type="scientific">Periconia digitata</name>
    <dbReference type="NCBI Taxonomy" id="1303443"/>
    <lineage>
        <taxon>Eukaryota</taxon>
        <taxon>Fungi</taxon>
        <taxon>Dikarya</taxon>
        <taxon>Ascomycota</taxon>
        <taxon>Pezizomycotina</taxon>
        <taxon>Dothideomycetes</taxon>
        <taxon>Pleosporomycetidae</taxon>
        <taxon>Pleosporales</taxon>
        <taxon>Massarineae</taxon>
        <taxon>Periconiaceae</taxon>
        <taxon>Periconia</taxon>
    </lineage>
</organism>
<feature type="region of interest" description="Disordered" evidence="5">
    <location>
        <begin position="76"/>
        <end position="137"/>
    </location>
</feature>
<reference evidence="7" key="1">
    <citation type="submission" date="2023-01" db="EMBL/GenBank/DDBJ databases">
        <authorList>
            <person name="Van Ghelder C."/>
            <person name="Rancurel C."/>
        </authorList>
    </citation>
    <scope>NUCLEOTIDE SEQUENCE</scope>
    <source>
        <strain evidence="7">CNCM I-4278</strain>
    </source>
</reference>
<dbReference type="PANTHER" id="PTHR46910">
    <property type="entry name" value="TRANSCRIPTION FACTOR PDR1"/>
    <property type="match status" value="1"/>
</dbReference>
<dbReference type="EMBL" id="CAOQHR010000010">
    <property type="protein sequence ID" value="CAI6340546.1"/>
    <property type="molecule type" value="Genomic_DNA"/>
</dbReference>
<feature type="compositionally biased region" description="Low complexity" evidence="5">
    <location>
        <begin position="82"/>
        <end position="96"/>
    </location>
</feature>
<dbReference type="CDD" id="cd12148">
    <property type="entry name" value="fungal_TF_MHR"/>
    <property type="match status" value="1"/>
</dbReference>
<evidence type="ECO:0000259" key="6">
    <source>
        <dbReference type="PROSITE" id="PS50048"/>
    </source>
</evidence>
<dbReference type="GO" id="GO:0003677">
    <property type="term" value="F:DNA binding"/>
    <property type="evidence" value="ECO:0007669"/>
    <property type="project" value="UniProtKB-KW"/>
</dbReference>
<keyword evidence="4" id="KW-0539">Nucleus</keyword>
<evidence type="ECO:0000256" key="3">
    <source>
        <dbReference type="ARBA" id="ARBA00023125"/>
    </source>
</evidence>
<dbReference type="GO" id="GO:0006351">
    <property type="term" value="P:DNA-templated transcription"/>
    <property type="evidence" value="ECO:0007669"/>
    <property type="project" value="InterPro"/>
</dbReference>
<dbReference type="PANTHER" id="PTHR46910:SF3">
    <property type="entry name" value="HALOTOLERANCE PROTEIN 9-RELATED"/>
    <property type="match status" value="1"/>
</dbReference>
<dbReference type="CDD" id="cd00067">
    <property type="entry name" value="GAL4"/>
    <property type="match status" value="1"/>
</dbReference>
<dbReference type="GO" id="GO:0008270">
    <property type="term" value="F:zinc ion binding"/>
    <property type="evidence" value="ECO:0007669"/>
    <property type="project" value="InterPro"/>
</dbReference>
<evidence type="ECO:0000256" key="4">
    <source>
        <dbReference type="ARBA" id="ARBA00023242"/>
    </source>
</evidence>
<dbReference type="SUPFAM" id="SSF57701">
    <property type="entry name" value="Zn2/Cys6 DNA-binding domain"/>
    <property type="match status" value="1"/>
</dbReference>
<evidence type="ECO:0000256" key="5">
    <source>
        <dbReference type="SAM" id="MobiDB-lite"/>
    </source>
</evidence>
<dbReference type="InterPro" id="IPR036864">
    <property type="entry name" value="Zn2-C6_fun-type_DNA-bd_sf"/>
</dbReference>
<dbReference type="InterPro" id="IPR001138">
    <property type="entry name" value="Zn2Cys6_DnaBD"/>
</dbReference>
<dbReference type="GO" id="GO:0000981">
    <property type="term" value="F:DNA-binding transcription factor activity, RNA polymerase II-specific"/>
    <property type="evidence" value="ECO:0007669"/>
    <property type="project" value="InterPro"/>
</dbReference>
<dbReference type="PROSITE" id="PS50048">
    <property type="entry name" value="ZN2_CY6_FUNGAL_2"/>
    <property type="match status" value="1"/>
</dbReference>
<comment type="subcellular location">
    <subcellularLocation>
        <location evidence="1">Nucleus</location>
    </subcellularLocation>
</comment>
<dbReference type="AlphaFoldDB" id="A0A9W4UQN8"/>
<gene>
    <name evidence="7" type="ORF">PDIGIT_LOCUS13726</name>
</gene>
<dbReference type="GO" id="GO:0005634">
    <property type="term" value="C:nucleus"/>
    <property type="evidence" value="ECO:0007669"/>
    <property type="project" value="UniProtKB-SubCell"/>
</dbReference>
<comment type="caution">
    <text evidence="7">The sequence shown here is derived from an EMBL/GenBank/DDBJ whole genome shotgun (WGS) entry which is preliminary data.</text>
</comment>
<keyword evidence="2" id="KW-0479">Metal-binding</keyword>
<feature type="compositionally biased region" description="Polar residues" evidence="5">
    <location>
        <begin position="21"/>
        <end position="30"/>
    </location>
</feature>
<evidence type="ECO:0000256" key="1">
    <source>
        <dbReference type="ARBA" id="ARBA00004123"/>
    </source>
</evidence>
<feature type="region of interest" description="Disordered" evidence="5">
    <location>
        <begin position="1"/>
        <end position="34"/>
    </location>
</feature>
<protein>
    <recommendedName>
        <fullName evidence="6">Zn(2)-C6 fungal-type domain-containing protein</fullName>
    </recommendedName>
</protein>